<sequence>MALINCHECMGKVSSTALSCPKCGAPIANLKEYLATGTQLTTIQETSKRLKLHLVIGMGLFILGFAFIANGLAGLGITACVVGSLLYTFTKIRIWWHHK</sequence>
<evidence type="ECO:0000313" key="3">
    <source>
        <dbReference type="Proteomes" id="UP001317705"/>
    </source>
</evidence>
<name>A0ABM8EHR6_9BACT</name>
<gene>
    <name evidence="2" type="ORF">GURASL_08830</name>
</gene>
<dbReference type="EMBL" id="AP027151">
    <property type="protein sequence ID" value="BDV41960.1"/>
    <property type="molecule type" value="Genomic_DNA"/>
</dbReference>
<keyword evidence="3" id="KW-1185">Reference proteome</keyword>
<reference evidence="2 3" key="1">
    <citation type="submission" date="2022-12" db="EMBL/GenBank/DDBJ databases">
        <title>Polyphasic characterization of Geotalea uranireducens NIT-SL11 newly isolated from a complex of sewage sludge and microbially reduced graphene oxide.</title>
        <authorList>
            <person name="Xie L."/>
            <person name="Yoshida N."/>
            <person name="Meng L."/>
        </authorList>
    </citation>
    <scope>NUCLEOTIDE SEQUENCE [LARGE SCALE GENOMIC DNA]</scope>
    <source>
        <strain evidence="2 3">NIT-SL11</strain>
    </source>
</reference>
<feature type="transmembrane region" description="Helical" evidence="1">
    <location>
        <begin position="52"/>
        <end position="69"/>
    </location>
</feature>
<accession>A0ABM8EHR6</accession>
<evidence type="ECO:0000313" key="2">
    <source>
        <dbReference type="EMBL" id="BDV41960.1"/>
    </source>
</evidence>
<keyword evidence="1" id="KW-0472">Membrane</keyword>
<protein>
    <recommendedName>
        <fullName evidence="4">Zinc ribbon domain-containing protein</fullName>
    </recommendedName>
</protein>
<evidence type="ECO:0008006" key="4">
    <source>
        <dbReference type="Google" id="ProtNLM"/>
    </source>
</evidence>
<dbReference type="Proteomes" id="UP001317705">
    <property type="component" value="Chromosome"/>
</dbReference>
<evidence type="ECO:0000256" key="1">
    <source>
        <dbReference type="SAM" id="Phobius"/>
    </source>
</evidence>
<keyword evidence="1" id="KW-0812">Transmembrane</keyword>
<organism evidence="2 3">
    <name type="scientific">Geotalea uraniireducens</name>
    <dbReference type="NCBI Taxonomy" id="351604"/>
    <lineage>
        <taxon>Bacteria</taxon>
        <taxon>Pseudomonadati</taxon>
        <taxon>Thermodesulfobacteriota</taxon>
        <taxon>Desulfuromonadia</taxon>
        <taxon>Geobacterales</taxon>
        <taxon>Geobacteraceae</taxon>
        <taxon>Geotalea</taxon>
    </lineage>
</organism>
<keyword evidence="1" id="KW-1133">Transmembrane helix</keyword>
<proteinExistence type="predicted"/>
<feature type="transmembrane region" description="Helical" evidence="1">
    <location>
        <begin position="75"/>
        <end position="96"/>
    </location>
</feature>